<dbReference type="PANTHER" id="PTHR16056:SF2">
    <property type="entry name" value="TESTIS-EXPRESSED PROTEIN 10"/>
    <property type="match status" value="1"/>
</dbReference>
<comment type="function">
    <text evidence="1 5">Component of the RIX1 complex required for processing of ITS2 sequences from 35S pre-rRNA.</text>
</comment>
<dbReference type="InterPro" id="IPR024679">
    <property type="entry name" value="Ipi1_N"/>
</dbReference>
<evidence type="ECO:0000256" key="1">
    <source>
        <dbReference type="ARBA" id="ARBA00002355"/>
    </source>
</evidence>
<feature type="region of interest" description="Disordered" evidence="6">
    <location>
        <begin position="1"/>
        <end position="36"/>
    </location>
</feature>
<dbReference type="EMBL" id="JANBOH010000203">
    <property type="protein sequence ID" value="KAJ1643965.1"/>
    <property type="molecule type" value="Genomic_DNA"/>
</dbReference>
<protein>
    <recommendedName>
        <fullName evidence="5">Pre-rRNA-processing protein</fullName>
    </recommendedName>
</protein>
<dbReference type="InterPro" id="IPR016024">
    <property type="entry name" value="ARM-type_fold"/>
</dbReference>
<comment type="subcellular location">
    <subcellularLocation>
        <location evidence="2 5">Nucleus</location>
    </subcellularLocation>
</comment>
<dbReference type="GO" id="GO:0006364">
    <property type="term" value="P:rRNA processing"/>
    <property type="evidence" value="ECO:0007669"/>
    <property type="project" value="UniProtKB-UniRule"/>
</dbReference>
<keyword evidence="5" id="KW-0698">rRNA processing</keyword>
<evidence type="ECO:0000313" key="8">
    <source>
        <dbReference type="EMBL" id="KAJ1643965.1"/>
    </source>
</evidence>
<comment type="caution">
    <text evidence="8">The sequence shown here is derived from an EMBL/GenBank/DDBJ whole genome shotgun (WGS) entry which is preliminary data.</text>
</comment>
<name>A0A9W7XJA4_9FUNG</name>
<comment type="subunit">
    <text evidence="5">Component of the RIX1 complex.</text>
</comment>
<dbReference type="Pfam" id="PF12333">
    <property type="entry name" value="Ipi1_N"/>
    <property type="match status" value="1"/>
</dbReference>
<evidence type="ECO:0000256" key="3">
    <source>
        <dbReference type="ARBA" id="ARBA00006427"/>
    </source>
</evidence>
<evidence type="ECO:0000256" key="4">
    <source>
        <dbReference type="ARBA" id="ARBA00023242"/>
    </source>
</evidence>
<keyword evidence="5" id="KW-0690">Ribosome biogenesis</keyword>
<dbReference type="InterPro" id="IPR011989">
    <property type="entry name" value="ARM-like"/>
</dbReference>
<evidence type="ECO:0000256" key="6">
    <source>
        <dbReference type="SAM" id="MobiDB-lite"/>
    </source>
</evidence>
<feature type="domain" description="Pre-rRNA-processing protein Ipi1 N-terminal" evidence="7">
    <location>
        <begin position="138"/>
        <end position="234"/>
    </location>
</feature>
<evidence type="ECO:0000259" key="7">
    <source>
        <dbReference type="Pfam" id="PF12333"/>
    </source>
</evidence>
<sequence>MPKTKKKQRKTEDFKKVKLKVGKKKAPPSNATDTSFTSKSIVLGSQSITADKSAAQTNSRNLTLKDVLSKMKHYSAPVRKDAVVGLADLVIMHRDILRTELGPIVESSVRLIVDAEPAVRRSLLRFYSDVLRDIPARDLAPFASLMVVFTCSGMTHILEDIRSDAMKFLDLLVEVVPAAVAQHSSTIMRNFFSLLETKTATKATDAGRQSESVNTRTSLLTQGNRLAIMQSCYNYMTACAKPLLESDDDLWFMHADRGIGSTKTRTVPDIDAYFYPDSPAPFAELALFGETGAPLDTAFSLRLQGRESFARLFPFLQETWMESATIFGTNSFGADRSLELCALVLQILQALWQTAYVDCVPASAHDLIGFLRRCMIYFPFGRQFIGDAQIEERLLAMNIKICELVALVRLGAAECEDLVAESQSWAQRATRFVLQTIGLKPSKPSAASKTGQDGSKQQASQLLSTLLLQASTPSSHLRPELFEHLLLALWRLAQGSRHKDTELLIAGAVHYARSCALVSTSKTLCVRFLTRAIEIYWSRNPSSYMLDLAPLHGIFAEWVLSLPKLMWQLRDRNQAASEAAAYALRLVCQRTRLLDDSAIATLQASLVPLFCVNVPSKGLVYGPFGTYPLSLQRAVLEVVGCCSQCPPNLVQAIRGCLDSNDTPNQVQVLVGETIGHR</sequence>
<comment type="similarity">
    <text evidence="3 5">Belongs to the IPI1/TEX10 family.</text>
</comment>
<dbReference type="Proteomes" id="UP001145021">
    <property type="component" value="Unassembled WGS sequence"/>
</dbReference>
<evidence type="ECO:0000256" key="2">
    <source>
        <dbReference type="ARBA" id="ARBA00004123"/>
    </source>
</evidence>
<accession>A0A9W7XJA4</accession>
<dbReference type="AlphaFoldDB" id="A0A9W7XJA4"/>
<reference evidence="8" key="1">
    <citation type="submission" date="2022-07" db="EMBL/GenBank/DDBJ databases">
        <title>Phylogenomic reconstructions and comparative analyses of Kickxellomycotina fungi.</title>
        <authorList>
            <person name="Reynolds N.K."/>
            <person name="Stajich J.E."/>
            <person name="Barry K."/>
            <person name="Grigoriev I.V."/>
            <person name="Crous P."/>
            <person name="Smith M.E."/>
        </authorList>
    </citation>
    <scope>NUCLEOTIDE SEQUENCE</scope>
    <source>
        <strain evidence="8">NBRC 105413</strain>
    </source>
</reference>
<proteinExistence type="inferred from homology"/>
<evidence type="ECO:0000256" key="5">
    <source>
        <dbReference type="RuleBase" id="RU368021"/>
    </source>
</evidence>
<dbReference type="Gene3D" id="1.25.10.10">
    <property type="entry name" value="Leucine-rich Repeat Variant"/>
    <property type="match status" value="1"/>
</dbReference>
<evidence type="ECO:0000313" key="9">
    <source>
        <dbReference type="Proteomes" id="UP001145021"/>
    </source>
</evidence>
<feature type="compositionally biased region" description="Basic residues" evidence="6">
    <location>
        <begin position="17"/>
        <end position="26"/>
    </location>
</feature>
<organism evidence="8 9">
    <name type="scientific">Coemansia asiatica</name>
    <dbReference type="NCBI Taxonomy" id="1052880"/>
    <lineage>
        <taxon>Eukaryota</taxon>
        <taxon>Fungi</taxon>
        <taxon>Fungi incertae sedis</taxon>
        <taxon>Zoopagomycota</taxon>
        <taxon>Kickxellomycotina</taxon>
        <taxon>Kickxellomycetes</taxon>
        <taxon>Kickxellales</taxon>
        <taxon>Kickxellaceae</taxon>
        <taxon>Coemansia</taxon>
    </lineage>
</organism>
<dbReference type="PANTHER" id="PTHR16056">
    <property type="entry name" value="REGULATOR OF MICROTUBULE DYNAMICS PROTEIN"/>
    <property type="match status" value="1"/>
</dbReference>
<gene>
    <name evidence="8" type="primary">IPI1</name>
    <name evidence="8" type="ORF">LPJ64_004305</name>
</gene>
<dbReference type="GO" id="GO:0005634">
    <property type="term" value="C:nucleus"/>
    <property type="evidence" value="ECO:0007669"/>
    <property type="project" value="UniProtKB-SubCell"/>
</dbReference>
<dbReference type="SUPFAM" id="SSF48371">
    <property type="entry name" value="ARM repeat"/>
    <property type="match status" value="1"/>
</dbReference>
<keyword evidence="4 5" id="KW-0539">Nucleus</keyword>
<keyword evidence="9" id="KW-1185">Reference proteome</keyword>
<dbReference type="GO" id="GO:0120330">
    <property type="term" value="C:rixosome complex"/>
    <property type="evidence" value="ECO:0007669"/>
    <property type="project" value="UniProtKB-UniRule"/>
</dbReference>